<feature type="transmembrane region" description="Helical" evidence="10">
    <location>
        <begin position="44"/>
        <end position="61"/>
    </location>
</feature>
<proteinExistence type="predicted"/>
<dbReference type="SUPFAM" id="SSF55874">
    <property type="entry name" value="ATPase domain of HSP90 chaperone/DNA topoisomerase II/histidine kinase"/>
    <property type="match status" value="1"/>
</dbReference>
<keyword evidence="9" id="KW-0175">Coiled coil</keyword>
<feature type="domain" description="Signal transduction histidine kinase subgroup 3 dimerisation and phosphoacceptor" evidence="11">
    <location>
        <begin position="199"/>
        <end position="265"/>
    </location>
</feature>
<keyword evidence="3" id="KW-0597">Phosphoprotein</keyword>
<dbReference type="PANTHER" id="PTHR24421">
    <property type="entry name" value="NITRATE/NITRITE SENSOR PROTEIN NARX-RELATED"/>
    <property type="match status" value="1"/>
</dbReference>
<dbReference type="CDD" id="cd16917">
    <property type="entry name" value="HATPase_UhpB-NarQ-NarX-like"/>
    <property type="match status" value="1"/>
</dbReference>
<dbReference type="EC" id="2.7.13.3" evidence="2"/>
<dbReference type="GO" id="GO:0016301">
    <property type="term" value="F:kinase activity"/>
    <property type="evidence" value="ECO:0007669"/>
    <property type="project" value="UniProtKB-KW"/>
</dbReference>
<keyword evidence="10" id="KW-0812">Transmembrane</keyword>
<evidence type="ECO:0000256" key="9">
    <source>
        <dbReference type="SAM" id="Coils"/>
    </source>
</evidence>
<gene>
    <name evidence="12" type="ORF">GCM10022419_129150</name>
</gene>
<feature type="coiled-coil region" evidence="9">
    <location>
        <begin position="156"/>
        <end position="183"/>
    </location>
</feature>
<evidence type="ECO:0000256" key="3">
    <source>
        <dbReference type="ARBA" id="ARBA00022553"/>
    </source>
</evidence>
<evidence type="ECO:0000256" key="5">
    <source>
        <dbReference type="ARBA" id="ARBA00022741"/>
    </source>
</evidence>
<feature type="transmembrane region" description="Helical" evidence="10">
    <location>
        <begin position="107"/>
        <end position="128"/>
    </location>
</feature>
<keyword evidence="8" id="KW-0902">Two-component regulatory system</keyword>
<evidence type="ECO:0000259" key="11">
    <source>
        <dbReference type="Pfam" id="PF07730"/>
    </source>
</evidence>
<comment type="caution">
    <text evidence="12">The sequence shown here is derived from an EMBL/GenBank/DDBJ whole genome shotgun (WGS) entry which is preliminary data.</text>
</comment>
<keyword evidence="13" id="KW-1185">Reference proteome</keyword>
<evidence type="ECO:0000256" key="4">
    <source>
        <dbReference type="ARBA" id="ARBA00022679"/>
    </source>
</evidence>
<dbReference type="InterPro" id="IPR050482">
    <property type="entry name" value="Sensor_HK_TwoCompSys"/>
</dbReference>
<dbReference type="InterPro" id="IPR036890">
    <property type="entry name" value="HATPase_C_sf"/>
</dbReference>
<keyword evidence="4" id="KW-0808">Transferase</keyword>
<evidence type="ECO:0000313" key="12">
    <source>
        <dbReference type="EMBL" id="GAA3621648.1"/>
    </source>
</evidence>
<dbReference type="PANTHER" id="PTHR24421:SF10">
    <property type="entry name" value="NITRATE_NITRITE SENSOR PROTEIN NARQ"/>
    <property type="match status" value="1"/>
</dbReference>
<evidence type="ECO:0000313" key="13">
    <source>
        <dbReference type="Proteomes" id="UP001500630"/>
    </source>
</evidence>
<dbReference type="RefSeq" id="WP_345579360.1">
    <property type="nucleotide sequence ID" value="NZ_BAABDQ010000065.1"/>
</dbReference>
<feature type="transmembrane region" description="Helical" evidence="10">
    <location>
        <begin position="134"/>
        <end position="153"/>
    </location>
</feature>
<dbReference type="Pfam" id="PF07730">
    <property type="entry name" value="HisKA_3"/>
    <property type="match status" value="1"/>
</dbReference>
<dbReference type="Gene3D" id="3.30.565.10">
    <property type="entry name" value="Histidine kinase-like ATPase, C-terminal domain"/>
    <property type="match status" value="1"/>
</dbReference>
<organism evidence="12 13">
    <name type="scientific">Nonomuraea rosea</name>
    <dbReference type="NCBI Taxonomy" id="638574"/>
    <lineage>
        <taxon>Bacteria</taxon>
        <taxon>Bacillati</taxon>
        <taxon>Actinomycetota</taxon>
        <taxon>Actinomycetes</taxon>
        <taxon>Streptosporangiales</taxon>
        <taxon>Streptosporangiaceae</taxon>
        <taxon>Nonomuraea</taxon>
    </lineage>
</organism>
<evidence type="ECO:0000256" key="2">
    <source>
        <dbReference type="ARBA" id="ARBA00012438"/>
    </source>
</evidence>
<reference evidence="13" key="1">
    <citation type="journal article" date="2019" name="Int. J. Syst. Evol. Microbiol.">
        <title>The Global Catalogue of Microorganisms (GCM) 10K type strain sequencing project: providing services to taxonomists for standard genome sequencing and annotation.</title>
        <authorList>
            <consortium name="The Broad Institute Genomics Platform"/>
            <consortium name="The Broad Institute Genome Sequencing Center for Infectious Disease"/>
            <person name="Wu L."/>
            <person name="Ma J."/>
        </authorList>
    </citation>
    <scope>NUCLEOTIDE SEQUENCE [LARGE SCALE GENOMIC DNA]</scope>
    <source>
        <strain evidence="13">JCM 17326</strain>
    </source>
</reference>
<evidence type="ECO:0000256" key="10">
    <source>
        <dbReference type="SAM" id="Phobius"/>
    </source>
</evidence>
<keyword evidence="6 12" id="KW-0418">Kinase</keyword>
<comment type="catalytic activity">
    <reaction evidence="1">
        <text>ATP + protein L-histidine = ADP + protein N-phospho-L-histidine.</text>
        <dbReference type="EC" id="2.7.13.3"/>
    </reaction>
</comment>
<evidence type="ECO:0000256" key="6">
    <source>
        <dbReference type="ARBA" id="ARBA00022777"/>
    </source>
</evidence>
<protein>
    <recommendedName>
        <fullName evidence="2">histidine kinase</fullName>
        <ecNumber evidence="2">2.7.13.3</ecNumber>
    </recommendedName>
</protein>
<evidence type="ECO:0000256" key="1">
    <source>
        <dbReference type="ARBA" id="ARBA00000085"/>
    </source>
</evidence>
<name>A0ABP6ZWT7_9ACTN</name>
<accession>A0ABP6ZWT7</accession>
<dbReference type="EMBL" id="BAABDQ010000065">
    <property type="protein sequence ID" value="GAA3621648.1"/>
    <property type="molecule type" value="Genomic_DNA"/>
</dbReference>
<dbReference type="Gene3D" id="1.20.5.1930">
    <property type="match status" value="1"/>
</dbReference>
<keyword evidence="10" id="KW-1133">Transmembrane helix</keyword>
<evidence type="ECO:0000256" key="7">
    <source>
        <dbReference type="ARBA" id="ARBA00022840"/>
    </source>
</evidence>
<dbReference type="Proteomes" id="UP001500630">
    <property type="component" value="Unassembled WGS sequence"/>
</dbReference>
<dbReference type="InterPro" id="IPR011712">
    <property type="entry name" value="Sig_transdc_His_kin_sub3_dim/P"/>
</dbReference>
<feature type="transmembrane region" description="Helical" evidence="10">
    <location>
        <begin position="12"/>
        <end position="32"/>
    </location>
</feature>
<keyword evidence="5" id="KW-0547">Nucleotide-binding</keyword>
<feature type="transmembrane region" description="Helical" evidence="10">
    <location>
        <begin position="67"/>
        <end position="100"/>
    </location>
</feature>
<keyword evidence="10" id="KW-0472">Membrane</keyword>
<sequence>MSWPRTPHSQALVDAALAVTVFVVSLALLDHGGPTPLRAGARELDALGILLAACSAVPFVAWRRFPLAVFAVTAGAGVLLTGFGYPADLVLGPIAALYLLAAHRPSLWTAGSGVVVGGLLVAYLAAAANAQGSFPGIGLIHTALPWALAWFAGERTRLRREQMAELKRRAVDAERETERERLRAIREAERERLLAVAEERARIARDLHDSAGHAISLIAIRAGAARLRHHEDTGRSLKALQTIEDLARQTAAEIDQLVANLRDGDQEEATPLGLASLDTLICHHTTSGLPVDLDVTGSRRPLGAATDQAAYRILQQALTNAARHGTGGARVGLDFTGPELKLTVTNPVHSGPAPRRDGGHGLIGMRERALLAGGSLDTSQRNGTFRVHALLPFGGTPA</sequence>
<evidence type="ECO:0000256" key="8">
    <source>
        <dbReference type="ARBA" id="ARBA00023012"/>
    </source>
</evidence>
<keyword evidence="7" id="KW-0067">ATP-binding</keyword>